<comment type="caution">
    <text evidence="1">The sequence shown here is derived from an EMBL/GenBank/DDBJ whole genome shotgun (WGS) entry which is preliminary data.</text>
</comment>
<keyword evidence="2" id="KW-1185">Reference proteome</keyword>
<accession>A0ABD3I6L1</accession>
<dbReference type="EMBL" id="JBJQOH010000002">
    <property type="protein sequence ID" value="KAL3698407.1"/>
    <property type="molecule type" value="Genomic_DNA"/>
</dbReference>
<reference evidence="1 2" key="1">
    <citation type="submission" date="2024-09" db="EMBL/GenBank/DDBJ databases">
        <title>Chromosome-scale assembly of Riccia sorocarpa.</title>
        <authorList>
            <person name="Paukszto L."/>
        </authorList>
    </citation>
    <scope>NUCLEOTIDE SEQUENCE [LARGE SCALE GENOMIC DNA]</scope>
    <source>
        <strain evidence="1">LP-2024</strain>
        <tissue evidence="1">Aerial parts of the thallus</tissue>
    </source>
</reference>
<dbReference type="AlphaFoldDB" id="A0ABD3I6L1"/>
<proteinExistence type="predicted"/>
<dbReference type="Proteomes" id="UP001633002">
    <property type="component" value="Unassembled WGS sequence"/>
</dbReference>
<evidence type="ECO:0000313" key="2">
    <source>
        <dbReference type="Proteomes" id="UP001633002"/>
    </source>
</evidence>
<gene>
    <name evidence="1" type="ORF">R1sor_012483</name>
</gene>
<protein>
    <submittedName>
        <fullName evidence="1">Uncharacterized protein</fullName>
    </submittedName>
</protein>
<evidence type="ECO:0000313" key="1">
    <source>
        <dbReference type="EMBL" id="KAL3698407.1"/>
    </source>
</evidence>
<sequence length="207" mass="24398">MIFGSRQWFNLAILLFCKRQRTTSKIEQKENRFRILPTIEDEDNDEPYHQTCLFLWFAHNVEEKESIRQFYTPRTDKGAIRFIQKSVDLGITSYEKRETNLDEIPLTPITKTQEKTMRIWAAKIQFRWVEEFKMWFESGRPRNLKPNTFSANQKACEPISDNVLCWIRNPQQLTRLTDGKKIGGGTYDNVYKVGIKDHGLGNELGMV</sequence>
<organism evidence="1 2">
    <name type="scientific">Riccia sorocarpa</name>
    <dbReference type="NCBI Taxonomy" id="122646"/>
    <lineage>
        <taxon>Eukaryota</taxon>
        <taxon>Viridiplantae</taxon>
        <taxon>Streptophyta</taxon>
        <taxon>Embryophyta</taxon>
        <taxon>Marchantiophyta</taxon>
        <taxon>Marchantiopsida</taxon>
        <taxon>Marchantiidae</taxon>
        <taxon>Marchantiales</taxon>
        <taxon>Ricciaceae</taxon>
        <taxon>Riccia</taxon>
    </lineage>
</organism>
<name>A0ABD3I6L1_9MARC</name>